<dbReference type="EMBL" id="QUSF01000003">
    <property type="protein sequence ID" value="RLW11446.1"/>
    <property type="molecule type" value="Genomic_DNA"/>
</dbReference>
<protein>
    <submittedName>
        <fullName evidence="1">Uncharacterized protein</fullName>
    </submittedName>
</protein>
<dbReference type="AlphaFoldDB" id="A0A3L8SZ61"/>
<keyword evidence="2" id="KW-1185">Reference proteome</keyword>
<sequence>MNTIVFSKLSGQVLFEEDAKERERSGRSYVGVVEGPHHAEVLLPDSPSIKESLSLRNRRTGYAVRSSPRRAPASGAALPALPRRRFGVARWVSNWVFARGPGFVFSGILIPQLRWEIPVIGDAGASDWAGIYQTERSCPAVLDFPLCLRTETNREHRGSTGLFGRFI</sequence>
<evidence type="ECO:0000313" key="1">
    <source>
        <dbReference type="EMBL" id="RLW11446.1"/>
    </source>
</evidence>
<reference evidence="1 2" key="1">
    <citation type="journal article" date="2018" name="Proc. R. Soc. B">
        <title>A non-coding region near Follistatin controls head colour polymorphism in the Gouldian finch.</title>
        <authorList>
            <person name="Toomey M.B."/>
            <person name="Marques C.I."/>
            <person name="Andrade P."/>
            <person name="Araujo P.M."/>
            <person name="Sabatino S."/>
            <person name="Gazda M.A."/>
            <person name="Afonso S."/>
            <person name="Lopes R.J."/>
            <person name="Corbo J.C."/>
            <person name="Carneiro M."/>
        </authorList>
    </citation>
    <scope>NUCLEOTIDE SEQUENCE [LARGE SCALE GENOMIC DNA]</scope>
    <source>
        <strain evidence="1">Red01</strain>
        <tissue evidence="1">Muscle</tissue>
    </source>
</reference>
<name>A0A3L8SZ61_CHLGU</name>
<organism evidence="1 2">
    <name type="scientific">Chloebia gouldiae</name>
    <name type="common">Gouldian finch</name>
    <name type="synonym">Erythrura gouldiae</name>
    <dbReference type="NCBI Taxonomy" id="44316"/>
    <lineage>
        <taxon>Eukaryota</taxon>
        <taxon>Metazoa</taxon>
        <taxon>Chordata</taxon>
        <taxon>Craniata</taxon>
        <taxon>Vertebrata</taxon>
        <taxon>Euteleostomi</taxon>
        <taxon>Archelosauria</taxon>
        <taxon>Archosauria</taxon>
        <taxon>Dinosauria</taxon>
        <taxon>Saurischia</taxon>
        <taxon>Theropoda</taxon>
        <taxon>Coelurosauria</taxon>
        <taxon>Aves</taxon>
        <taxon>Neognathae</taxon>
        <taxon>Neoaves</taxon>
        <taxon>Telluraves</taxon>
        <taxon>Australaves</taxon>
        <taxon>Passeriformes</taxon>
        <taxon>Passeroidea</taxon>
        <taxon>Passeridae</taxon>
        <taxon>Chloebia</taxon>
    </lineage>
</organism>
<evidence type="ECO:0000313" key="2">
    <source>
        <dbReference type="Proteomes" id="UP000276834"/>
    </source>
</evidence>
<dbReference type="Proteomes" id="UP000276834">
    <property type="component" value="Unassembled WGS sequence"/>
</dbReference>
<comment type="caution">
    <text evidence="1">The sequence shown here is derived from an EMBL/GenBank/DDBJ whole genome shotgun (WGS) entry which is preliminary data.</text>
</comment>
<dbReference type="OrthoDB" id="21495at2759"/>
<accession>A0A3L8SZ61</accession>
<proteinExistence type="predicted"/>
<gene>
    <name evidence="1" type="ORF">DV515_00001408</name>
</gene>